<sequence>MMDVKDSDKPNFCVTTTLPVKRLFDNNNSLCGSMKKSKVSPTLNDDDDYDDDDDVPIFARIKMPVMWTDKSFSILKEELALVENSFEECRRMSEIEEKRLKSIKRDIEECSKELENKKKEISCVERINEARKKMQGKVEECFKDFVAKEGQVRLMEDLIGERKQELNTKEMELRQVLDNISKHKHFERQVTQLVNGLVSKQNHFESQLEELKAKEEQYQGKLKEHQSKESKFEGRVKELESEKKHFESRLKELESKEKQFKEQMKELLSNNEEFIGQVKEFELKEEELISQKKQFENQVEDFKLKEKQFEGRWKELESKENKFKVKVNELKLKEKQFEGQVKDPESKLDTFVVQLNEPESTEKQYEPLINSHDEEEEFVTSYMDNELSPTIDNGTSFQLLPRDKTDILANLRESSDPAKVVLDIIQNPFIPRCKKGDNAVIIDDRHIYLLEQLMRISPNIKPCVREDALKLALDLKANMKENSLVVLGFLLLLSIYGLVSYFDEDEVLELFAFVAQHKIAVQLFGSLGFAKKVSDFMENLVKRKQFDSTVHVTWLRRINKF</sequence>
<dbReference type="Proteomes" id="UP001177021">
    <property type="component" value="Unassembled WGS sequence"/>
</dbReference>
<accession>A0ACB0KZJ4</accession>
<comment type="caution">
    <text evidence="1">The sequence shown here is derived from an EMBL/GenBank/DDBJ whole genome shotgun (WGS) entry which is preliminary data.</text>
</comment>
<keyword evidence="2" id="KW-1185">Reference proteome</keyword>
<evidence type="ECO:0000313" key="2">
    <source>
        <dbReference type="Proteomes" id="UP001177021"/>
    </source>
</evidence>
<protein>
    <submittedName>
        <fullName evidence="1">Uncharacterized protein</fullName>
    </submittedName>
</protein>
<proteinExistence type="predicted"/>
<name>A0ACB0KZJ4_TRIPR</name>
<gene>
    <name evidence="1" type="ORF">MILVUS5_LOCUS26528</name>
</gene>
<dbReference type="EMBL" id="CASHSV030000311">
    <property type="protein sequence ID" value="CAJ2660602.1"/>
    <property type="molecule type" value="Genomic_DNA"/>
</dbReference>
<organism evidence="1 2">
    <name type="scientific">Trifolium pratense</name>
    <name type="common">Red clover</name>
    <dbReference type="NCBI Taxonomy" id="57577"/>
    <lineage>
        <taxon>Eukaryota</taxon>
        <taxon>Viridiplantae</taxon>
        <taxon>Streptophyta</taxon>
        <taxon>Embryophyta</taxon>
        <taxon>Tracheophyta</taxon>
        <taxon>Spermatophyta</taxon>
        <taxon>Magnoliopsida</taxon>
        <taxon>eudicotyledons</taxon>
        <taxon>Gunneridae</taxon>
        <taxon>Pentapetalae</taxon>
        <taxon>rosids</taxon>
        <taxon>fabids</taxon>
        <taxon>Fabales</taxon>
        <taxon>Fabaceae</taxon>
        <taxon>Papilionoideae</taxon>
        <taxon>50 kb inversion clade</taxon>
        <taxon>NPAAA clade</taxon>
        <taxon>Hologalegina</taxon>
        <taxon>IRL clade</taxon>
        <taxon>Trifolieae</taxon>
        <taxon>Trifolium</taxon>
    </lineage>
</organism>
<reference evidence="1" key="1">
    <citation type="submission" date="2023-10" db="EMBL/GenBank/DDBJ databases">
        <authorList>
            <person name="Rodriguez Cubillos JULIANA M."/>
            <person name="De Vega J."/>
        </authorList>
    </citation>
    <scope>NUCLEOTIDE SEQUENCE</scope>
</reference>
<evidence type="ECO:0000313" key="1">
    <source>
        <dbReference type="EMBL" id="CAJ2660602.1"/>
    </source>
</evidence>